<gene>
    <name evidence="1" type="ORF">EKO27_g8783</name>
</gene>
<sequence>MDHLPRVPMDDEVGISPMVPCLALGTNFEYPREPQGSEGFRQFPSQHGYSFETLIDLAISDRKTCAFLQSWLFFGLLTETFSRPNYDFKRDDFVQCNDDGNVMVTTKDLPRYLWYWLAARTQDDRNDMVKLEKTERQSQLQGAASPEWTAEASILISLSLLGDYLTFARGGLRQYTTTIPLHWESAFLDAAMMEAGWCVGELSTLRNECSLSNRYYLSTINRKVLARNHEKCKNGIACQAHQLDYRTYETRHAPNCANEDGCEEIGPAVEDVVRAIDEGGFALVETQGPCAESRSLKNEAIPGEDLEHQLVRSDTLIRISNTLRELPDERLQSSPSAIHLIRAISTAKPSEYLTRYAAIPPRSDDEEEELRQGAIDLLLTNKEYYALGTIWRPFLSELGLLDDLDAEDDEGDDMVRVDIEVINICPVMKHAFNSIASVRGKLSGLVFEQLSDMPDIQSTREGNVVARLFEEISSGLRARTTSWLDDETVCVGALLGVDLAKIQEVQPMEWWWRKRLDRIDSRKSPYPLFRSLGIEFGRWTEACQRERMKIFLEQVREFPLSIIFWNAPRLGSEQWTWALRSFMHRNIGSEYSFVLGVAKLGPTGLEVTTTAYKLSSPPFWTARSIGTVVPFRSAQRPAGNKLVIHPTEPTPDESFQRVWSRVEFVPDDHTIASKSASRLTWQDYIDRGVIDNLAILYRSRFGVLIQIYDIRDGVYLVQHIRLVRVANDSDEENISVASGTWVNGGRWCIA</sequence>
<dbReference type="STRING" id="363999.A0A439CVW6"/>
<name>A0A439CVW6_9PEZI</name>
<dbReference type="AlphaFoldDB" id="A0A439CVW6"/>
<protein>
    <recommendedName>
        <fullName evidence="3">Heterokaryon incompatibility domain-containing protein</fullName>
    </recommendedName>
</protein>
<dbReference type="Proteomes" id="UP000286045">
    <property type="component" value="Unassembled WGS sequence"/>
</dbReference>
<keyword evidence="2" id="KW-1185">Reference proteome</keyword>
<reference evidence="1 2" key="1">
    <citation type="submission" date="2018-12" db="EMBL/GenBank/DDBJ databases">
        <title>Draft genome sequence of Xylaria grammica IHI A82.</title>
        <authorList>
            <person name="Buettner E."/>
            <person name="Kellner H."/>
        </authorList>
    </citation>
    <scope>NUCLEOTIDE SEQUENCE [LARGE SCALE GENOMIC DNA]</scope>
    <source>
        <strain evidence="1 2">IHI A82</strain>
    </source>
</reference>
<dbReference type="PANTHER" id="PTHR39596:SF3">
    <property type="entry name" value="HETEROKARYON INCOMPATIBILITY DOMAIN-CONTAINING PROTEIN"/>
    <property type="match status" value="1"/>
</dbReference>
<proteinExistence type="predicted"/>
<comment type="caution">
    <text evidence="1">The sequence shown here is derived from an EMBL/GenBank/DDBJ whole genome shotgun (WGS) entry which is preliminary data.</text>
</comment>
<dbReference type="EMBL" id="RYZI01000347">
    <property type="protein sequence ID" value="RWA06322.1"/>
    <property type="molecule type" value="Genomic_DNA"/>
</dbReference>
<evidence type="ECO:0008006" key="3">
    <source>
        <dbReference type="Google" id="ProtNLM"/>
    </source>
</evidence>
<dbReference type="PANTHER" id="PTHR39596">
    <property type="match status" value="1"/>
</dbReference>
<accession>A0A439CVW6</accession>
<evidence type="ECO:0000313" key="1">
    <source>
        <dbReference type="EMBL" id="RWA06322.1"/>
    </source>
</evidence>
<organism evidence="1 2">
    <name type="scientific">Xylaria grammica</name>
    <dbReference type="NCBI Taxonomy" id="363999"/>
    <lineage>
        <taxon>Eukaryota</taxon>
        <taxon>Fungi</taxon>
        <taxon>Dikarya</taxon>
        <taxon>Ascomycota</taxon>
        <taxon>Pezizomycotina</taxon>
        <taxon>Sordariomycetes</taxon>
        <taxon>Xylariomycetidae</taxon>
        <taxon>Xylariales</taxon>
        <taxon>Xylariaceae</taxon>
        <taxon>Xylaria</taxon>
    </lineage>
</organism>
<evidence type="ECO:0000313" key="2">
    <source>
        <dbReference type="Proteomes" id="UP000286045"/>
    </source>
</evidence>